<keyword evidence="1" id="KW-0436">Ligase</keyword>
<dbReference type="InterPro" id="IPR012310">
    <property type="entry name" value="DNA_ligase_ATP-dep_cent"/>
</dbReference>
<dbReference type="PANTHER" id="PTHR47810:SF1">
    <property type="entry name" value="DNA LIGASE B"/>
    <property type="match status" value="1"/>
</dbReference>
<dbReference type="PROSITE" id="PS00697">
    <property type="entry name" value="DNA_LIGASE_A1"/>
    <property type="match status" value="1"/>
</dbReference>
<dbReference type="InterPro" id="IPR050326">
    <property type="entry name" value="NAD_dep_DNA_ligaseB"/>
</dbReference>
<dbReference type="GO" id="GO:0006310">
    <property type="term" value="P:DNA recombination"/>
    <property type="evidence" value="ECO:0007669"/>
    <property type="project" value="InterPro"/>
</dbReference>
<keyword evidence="2" id="KW-0235">DNA replication</keyword>
<sequence>MIDKEQDFDGVTLYRVGANGSMSFWLVESNMDGLTSRWGQLGGAEQRKDEDIYEGKAGRDTEEQVALRVRSLALKKIDKGYKLSLEQARASKGTNASGLPRPMLAQKIHKYRHPINAFAIQRKYDGHRCIMYNDGEKNRAYSRNGKELLAIRGILNTIEIPEGIFLDGELYVHGVPLQTISSWVKRYQINTSRVRYIVYDLIDEGLN</sequence>
<evidence type="ECO:0000256" key="1">
    <source>
        <dbReference type="ARBA" id="ARBA00022598"/>
    </source>
</evidence>
<dbReference type="Pfam" id="PF01068">
    <property type="entry name" value="DNA_ligase_A_M"/>
    <property type="match status" value="1"/>
</dbReference>
<reference evidence="6" key="1">
    <citation type="journal article" date="2015" name="Nature">
        <title>Complex archaea that bridge the gap between prokaryotes and eukaryotes.</title>
        <authorList>
            <person name="Spang A."/>
            <person name="Saw J.H."/>
            <person name="Jorgensen S.L."/>
            <person name="Zaremba-Niedzwiedzka K."/>
            <person name="Martijn J."/>
            <person name="Lind A.E."/>
            <person name="van Eijk R."/>
            <person name="Schleper C."/>
            <person name="Guy L."/>
            <person name="Ettema T.J."/>
        </authorList>
    </citation>
    <scope>NUCLEOTIDE SEQUENCE</scope>
</reference>
<evidence type="ECO:0000256" key="3">
    <source>
        <dbReference type="ARBA" id="ARBA00022763"/>
    </source>
</evidence>
<evidence type="ECO:0000256" key="4">
    <source>
        <dbReference type="ARBA" id="ARBA00023204"/>
    </source>
</evidence>
<organism evidence="6">
    <name type="scientific">marine sediment metagenome</name>
    <dbReference type="NCBI Taxonomy" id="412755"/>
    <lineage>
        <taxon>unclassified sequences</taxon>
        <taxon>metagenomes</taxon>
        <taxon>ecological metagenomes</taxon>
    </lineage>
</organism>
<dbReference type="Gene3D" id="3.30.470.30">
    <property type="entry name" value="DNA ligase/mRNA capping enzyme"/>
    <property type="match status" value="1"/>
</dbReference>
<accession>A0A0F9KTD0</accession>
<keyword evidence="4" id="KW-0234">DNA repair</keyword>
<dbReference type="AlphaFoldDB" id="A0A0F9KTD0"/>
<name>A0A0F9KTD0_9ZZZZ</name>
<keyword evidence="3" id="KW-0227">DNA damage</keyword>
<dbReference type="GO" id="GO:0006260">
    <property type="term" value="P:DNA replication"/>
    <property type="evidence" value="ECO:0007669"/>
    <property type="project" value="UniProtKB-KW"/>
</dbReference>
<protein>
    <recommendedName>
        <fullName evidence="5">ATP-dependent DNA ligase family profile domain-containing protein</fullName>
    </recommendedName>
</protein>
<dbReference type="EMBL" id="LAZR01008553">
    <property type="protein sequence ID" value="KKM78041.1"/>
    <property type="molecule type" value="Genomic_DNA"/>
</dbReference>
<evidence type="ECO:0000313" key="6">
    <source>
        <dbReference type="EMBL" id="KKM78041.1"/>
    </source>
</evidence>
<dbReference type="GO" id="GO:0003910">
    <property type="term" value="F:DNA ligase (ATP) activity"/>
    <property type="evidence" value="ECO:0007669"/>
    <property type="project" value="InterPro"/>
</dbReference>
<gene>
    <name evidence="6" type="ORF">LCGC14_1363910</name>
</gene>
<feature type="non-terminal residue" evidence="6">
    <location>
        <position position="207"/>
    </location>
</feature>
<feature type="domain" description="ATP-dependent DNA ligase family profile" evidence="5">
    <location>
        <begin position="102"/>
        <end position="202"/>
    </location>
</feature>
<evidence type="ECO:0000256" key="2">
    <source>
        <dbReference type="ARBA" id="ARBA00022705"/>
    </source>
</evidence>
<comment type="caution">
    <text evidence="6">The sequence shown here is derived from an EMBL/GenBank/DDBJ whole genome shotgun (WGS) entry which is preliminary data.</text>
</comment>
<proteinExistence type="predicted"/>
<dbReference type="GO" id="GO:0006281">
    <property type="term" value="P:DNA repair"/>
    <property type="evidence" value="ECO:0007669"/>
    <property type="project" value="UniProtKB-KW"/>
</dbReference>
<dbReference type="InterPro" id="IPR016059">
    <property type="entry name" value="DNA_ligase_ATP-dep_CS"/>
</dbReference>
<evidence type="ECO:0000259" key="5">
    <source>
        <dbReference type="Pfam" id="PF01068"/>
    </source>
</evidence>
<dbReference type="GO" id="GO:0005524">
    <property type="term" value="F:ATP binding"/>
    <property type="evidence" value="ECO:0007669"/>
    <property type="project" value="InterPro"/>
</dbReference>
<dbReference type="SUPFAM" id="SSF56091">
    <property type="entry name" value="DNA ligase/mRNA capping enzyme, catalytic domain"/>
    <property type="match status" value="1"/>
</dbReference>
<dbReference type="PANTHER" id="PTHR47810">
    <property type="entry name" value="DNA LIGASE"/>
    <property type="match status" value="1"/>
</dbReference>